<dbReference type="InterPro" id="IPR016024">
    <property type="entry name" value="ARM-type_fold"/>
</dbReference>
<dbReference type="GO" id="GO:0032039">
    <property type="term" value="C:integrator complex"/>
    <property type="evidence" value="ECO:0007669"/>
    <property type="project" value="InterPro"/>
</dbReference>
<dbReference type="InterPro" id="IPR056516">
    <property type="entry name" value="INTS7_N"/>
</dbReference>
<keyword evidence="5" id="KW-1185">Reference proteome</keyword>
<dbReference type="EMBL" id="JANJYI010000001">
    <property type="protein sequence ID" value="KAK2663167.1"/>
    <property type="molecule type" value="Genomic_DNA"/>
</dbReference>
<dbReference type="InterPro" id="IPR055195">
    <property type="entry name" value="INTS7_C_plant"/>
</dbReference>
<organism evidence="4 5">
    <name type="scientific">Dipteronia dyeriana</name>
    <dbReference type="NCBI Taxonomy" id="168575"/>
    <lineage>
        <taxon>Eukaryota</taxon>
        <taxon>Viridiplantae</taxon>
        <taxon>Streptophyta</taxon>
        <taxon>Embryophyta</taxon>
        <taxon>Tracheophyta</taxon>
        <taxon>Spermatophyta</taxon>
        <taxon>Magnoliopsida</taxon>
        <taxon>eudicotyledons</taxon>
        <taxon>Gunneridae</taxon>
        <taxon>Pentapetalae</taxon>
        <taxon>rosids</taxon>
        <taxon>malvids</taxon>
        <taxon>Sapindales</taxon>
        <taxon>Sapindaceae</taxon>
        <taxon>Hippocastanoideae</taxon>
        <taxon>Acereae</taxon>
        <taxon>Dipteronia</taxon>
    </lineage>
</organism>
<reference evidence="4" key="1">
    <citation type="journal article" date="2023" name="Plant J.">
        <title>Genome sequences and population genomics provide insights into the demographic history, inbreeding, and mutation load of two 'living fossil' tree species of Dipteronia.</title>
        <authorList>
            <person name="Feng Y."/>
            <person name="Comes H.P."/>
            <person name="Chen J."/>
            <person name="Zhu S."/>
            <person name="Lu R."/>
            <person name="Zhang X."/>
            <person name="Li P."/>
            <person name="Qiu J."/>
            <person name="Olsen K.M."/>
            <person name="Qiu Y."/>
        </authorList>
    </citation>
    <scope>NUCLEOTIDE SEQUENCE</scope>
    <source>
        <strain evidence="4">KIB01</strain>
    </source>
</reference>
<accession>A0AAD9XPV3</accession>
<name>A0AAD9XPV3_9ROSI</name>
<dbReference type="AlphaFoldDB" id="A0AAD9XPV3"/>
<dbReference type="InterPro" id="IPR033060">
    <property type="entry name" value="INTS7"/>
</dbReference>
<feature type="domain" description="Integrator complex subunit 7-like C-terminal" evidence="2">
    <location>
        <begin position="979"/>
        <end position="1153"/>
    </location>
</feature>
<comment type="similarity">
    <text evidence="1">Belongs to the Integrator subunit 7 family.</text>
</comment>
<evidence type="ECO:0008006" key="6">
    <source>
        <dbReference type="Google" id="ProtNLM"/>
    </source>
</evidence>
<dbReference type="GO" id="GO:0034472">
    <property type="term" value="P:snRNA 3'-end processing"/>
    <property type="evidence" value="ECO:0007669"/>
    <property type="project" value="TreeGrafter"/>
</dbReference>
<dbReference type="PANTHER" id="PTHR13322">
    <property type="entry name" value="C1ORF73 PROTEIN"/>
    <property type="match status" value="1"/>
</dbReference>
<sequence length="1154" mass="130119">MERNSTACAMEWSIELEMALRSKNSGRRVEAILQIGQRLEQWNGEPEATTTVYNMFGLVPREERLFANTIFLRLADAFLFGDRLIRVSIVRIFLSLLRHRRDKKKGTRIKGILAKSRVHNHLELLKRVKVVFDSGDVESRALALVLFGCWADFAKDSAQIRYLVLSSLVSSNVLEVRASLFAAGCFSELADDFASVLLEVLVNIVTYPETVSSVRLAAVRVFAKMGFSFSIANRAYKTGLKLVLDSSGDDFLFTMLVSLSKLACKSTFLITEQVDLLLPLLSHEKTLCVRATVLRCLHFIFAKGMCHSLFSAASVIKALFSMIDEPGVSSTMQCEALQILRQILLCTPTNSSWFDIPEFAELLAIVDNASQSPIASKSFQATEVLVSVVTKFRRTEMGSGGDCTLPLPSQVVSLIMNQITLLVKPLLDLSQFCSTVFQKVHSLLNLLLLLVSEHPDLGFLVLDKVHLFIEHLVNTYNNVMVGRQADSAVDVEFIEEQNKAAISKLVCIINRILMSCLESLNEAGAITNQVFDKLKLLVECVCRCNLFDCYTHTIYSLLLHSYVIWGCMVNGDDEAGRVHRTSHIFSQNYFIVHELCSLEFAHRMLMQRDCWPAYKAGIYAICHGAWISADFMFTKLVMKVQSDSCCRWLKSLSQWVYSERIIQLLLLPKQRPISGNCLEIKEFLTTLSGDDLYEIGQDVAGNTNEPDYSQALAVAHQRLCLAGNALETNFTSGKTFCFQRWFLALRAKVLGALVEIFKALSAIPYKQDNIQVGENMMVESHIFLKQITQTSFQLKRLSQEFDLIATSFIGMDCQSSKIIKALALSCSLLAVSAGFAFYIPSLPVFETLTTCGLEISQKCSPMTVIQNLVGRLWNLDRETSTNLCKILETSGWSQNCFHLQSRNQIFNNGCEVKDVVDVCRYAVFGIVCLQNEANKVHNEENLSQITKNGLQLLSKVILKWIRIPFRAPKYFFRVRPCVGSELFVSDADTRNQGRIFVLEGFHLSLNLCLQLKSKPPDLPIRLTRFYCILYCVPKPASDGQNMAQMQSTSLAWENTDLVEMNERLFQYVTECSKKTKYGKRCRDNDIDNNGKLVTAFADFEPNERGQGFSNCLLDVSKFPVGTYRIKWHSCCIDSQGSYWSFLPLNAEPIFTVRR</sequence>
<dbReference type="SUPFAM" id="SSF48371">
    <property type="entry name" value="ARM repeat"/>
    <property type="match status" value="1"/>
</dbReference>
<dbReference type="PANTHER" id="PTHR13322:SF2">
    <property type="entry name" value="INTEGRATOR COMPLEX SUBUNIT 7"/>
    <property type="match status" value="1"/>
</dbReference>
<evidence type="ECO:0000259" key="3">
    <source>
        <dbReference type="Pfam" id="PF24436"/>
    </source>
</evidence>
<evidence type="ECO:0000256" key="1">
    <source>
        <dbReference type="ARBA" id="ARBA00008565"/>
    </source>
</evidence>
<dbReference type="Pfam" id="PF22966">
    <property type="entry name" value="INTS7_C_plants"/>
    <property type="match status" value="1"/>
</dbReference>
<comment type="caution">
    <text evidence="4">The sequence shown here is derived from an EMBL/GenBank/DDBJ whole genome shotgun (WGS) entry which is preliminary data.</text>
</comment>
<evidence type="ECO:0000313" key="5">
    <source>
        <dbReference type="Proteomes" id="UP001280121"/>
    </source>
</evidence>
<evidence type="ECO:0000259" key="2">
    <source>
        <dbReference type="Pfam" id="PF22966"/>
    </source>
</evidence>
<dbReference type="Proteomes" id="UP001280121">
    <property type="component" value="Unassembled WGS sequence"/>
</dbReference>
<feature type="domain" description="Integrator complex subunit 7 N-terminal" evidence="3">
    <location>
        <begin position="66"/>
        <end position="513"/>
    </location>
</feature>
<protein>
    <recommendedName>
        <fullName evidence="6">Integrator complex subunit 7</fullName>
    </recommendedName>
</protein>
<proteinExistence type="inferred from homology"/>
<dbReference type="Pfam" id="PF24436">
    <property type="entry name" value="INTS7_N"/>
    <property type="match status" value="1"/>
</dbReference>
<gene>
    <name evidence="4" type="ORF">Ddye_001741</name>
</gene>
<evidence type="ECO:0000313" key="4">
    <source>
        <dbReference type="EMBL" id="KAK2663167.1"/>
    </source>
</evidence>